<evidence type="ECO:0000313" key="1">
    <source>
        <dbReference type="EMBL" id="TBU63562.1"/>
    </source>
</evidence>
<dbReference type="EMBL" id="ML145089">
    <property type="protein sequence ID" value="TBU63562.1"/>
    <property type="molecule type" value="Genomic_DNA"/>
</dbReference>
<protein>
    <submittedName>
        <fullName evidence="1">Uncharacterized protein</fullName>
    </submittedName>
</protein>
<proteinExistence type="predicted"/>
<keyword evidence="2" id="KW-1185">Reference proteome</keyword>
<feature type="non-terminal residue" evidence="1">
    <location>
        <position position="90"/>
    </location>
</feature>
<sequence>MTVTAGISWRAQGELLVFVSALTPQLVFHFLRSSAGRSAAPTPNPCFFFVFRLLDACTLVNLSWPSARRSRRPDACVQSIVLARNGSAHL</sequence>
<gene>
    <name evidence="1" type="ORF">BD310DRAFT_916672</name>
</gene>
<organism evidence="1 2">
    <name type="scientific">Dichomitus squalens</name>
    <dbReference type="NCBI Taxonomy" id="114155"/>
    <lineage>
        <taxon>Eukaryota</taxon>
        <taxon>Fungi</taxon>
        <taxon>Dikarya</taxon>
        <taxon>Basidiomycota</taxon>
        <taxon>Agaricomycotina</taxon>
        <taxon>Agaricomycetes</taxon>
        <taxon>Polyporales</taxon>
        <taxon>Polyporaceae</taxon>
        <taxon>Dichomitus</taxon>
    </lineage>
</organism>
<reference evidence="1 2" key="1">
    <citation type="submission" date="2019-01" db="EMBL/GenBank/DDBJ databases">
        <title>Draft genome sequences of three monokaryotic isolates of the white-rot basidiomycete fungus Dichomitus squalens.</title>
        <authorList>
            <consortium name="DOE Joint Genome Institute"/>
            <person name="Lopez S.C."/>
            <person name="Andreopoulos B."/>
            <person name="Pangilinan J."/>
            <person name="Lipzen A."/>
            <person name="Riley R."/>
            <person name="Ahrendt S."/>
            <person name="Ng V."/>
            <person name="Barry K."/>
            <person name="Daum C."/>
            <person name="Grigoriev I.V."/>
            <person name="Hilden K.S."/>
            <person name="Makela M.R."/>
            <person name="de Vries R.P."/>
        </authorList>
    </citation>
    <scope>NUCLEOTIDE SEQUENCE [LARGE SCALE GENOMIC DNA]</scope>
    <source>
        <strain evidence="1 2">CBS 464.89</strain>
    </source>
</reference>
<accession>A0A4Q9Q7S7</accession>
<dbReference type="AlphaFoldDB" id="A0A4Q9Q7S7"/>
<name>A0A4Q9Q7S7_9APHY</name>
<evidence type="ECO:0000313" key="2">
    <source>
        <dbReference type="Proteomes" id="UP000292082"/>
    </source>
</evidence>
<dbReference type="Proteomes" id="UP000292082">
    <property type="component" value="Unassembled WGS sequence"/>
</dbReference>